<evidence type="ECO:0000313" key="1">
    <source>
        <dbReference type="EMBL" id="MEQ2243707.1"/>
    </source>
</evidence>
<evidence type="ECO:0000313" key="2">
    <source>
        <dbReference type="Proteomes" id="UP001482620"/>
    </source>
</evidence>
<protein>
    <submittedName>
        <fullName evidence="1">Uncharacterized protein</fullName>
    </submittedName>
</protein>
<comment type="caution">
    <text evidence="1">The sequence shown here is derived from an EMBL/GenBank/DDBJ whole genome shotgun (WGS) entry which is preliminary data.</text>
</comment>
<sequence>MEAKFDYILWSLTRTGKDSHREFKTTPASLDVPPDWKTVESHNCNRFVPHHSPYVTQQRLTHKHASKQRLGHMQLIRPLVVVTRYYQSNNFPDSPAVLRHLGSVL</sequence>
<gene>
    <name evidence="1" type="ORF">ILYODFUR_009584</name>
</gene>
<dbReference type="EMBL" id="JAHRIQ010070185">
    <property type="protein sequence ID" value="MEQ2243707.1"/>
    <property type="molecule type" value="Genomic_DNA"/>
</dbReference>
<organism evidence="1 2">
    <name type="scientific">Ilyodon furcidens</name>
    <name type="common">goldbreast splitfin</name>
    <dbReference type="NCBI Taxonomy" id="33524"/>
    <lineage>
        <taxon>Eukaryota</taxon>
        <taxon>Metazoa</taxon>
        <taxon>Chordata</taxon>
        <taxon>Craniata</taxon>
        <taxon>Vertebrata</taxon>
        <taxon>Euteleostomi</taxon>
        <taxon>Actinopterygii</taxon>
        <taxon>Neopterygii</taxon>
        <taxon>Teleostei</taxon>
        <taxon>Neoteleostei</taxon>
        <taxon>Acanthomorphata</taxon>
        <taxon>Ovalentaria</taxon>
        <taxon>Atherinomorphae</taxon>
        <taxon>Cyprinodontiformes</taxon>
        <taxon>Goodeidae</taxon>
        <taxon>Ilyodon</taxon>
    </lineage>
</organism>
<reference evidence="1 2" key="1">
    <citation type="submission" date="2021-06" db="EMBL/GenBank/DDBJ databases">
        <authorList>
            <person name="Palmer J.M."/>
        </authorList>
    </citation>
    <scope>NUCLEOTIDE SEQUENCE [LARGE SCALE GENOMIC DNA]</scope>
    <source>
        <strain evidence="2">if_2019</strain>
        <tissue evidence="1">Muscle</tissue>
    </source>
</reference>
<name>A0ABV0UEQ4_9TELE</name>
<dbReference type="Proteomes" id="UP001482620">
    <property type="component" value="Unassembled WGS sequence"/>
</dbReference>
<accession>A0ABV0UEQ4</accession>
<proteinExistence type="predicted"/>
<keyword evidence="2" id="KW-1185">Reference proteome</keyword>